<dbReference type="GO" id="GO:0045040">
    <property type="term" value="P:protein insertion into mitochondrial outer membrane"/>
    <property type="evidence" value="ECO:0007669"/>
    <property type="project" value="InterPro"/>
</dbReference>
<dbReference type="SUPFAM" id="SSF48452">
    <property type="entry name" value="TPR-like"/>
    <property type="match status" value="1"/>
</dbReference>
<accession>A0A2P2K3Y5</accession>
<reference evidence="12" key="1">
    <citation type="submission" date="2018-02" db="EMBL/GenBank/DDBJ databases">
        <title>Rhizophora mucronata_Transcriptome.</title>
        <authorList>
            <person name="Meera S.P."/>
            <person name="Sreeshan A."/>
            <person name="Augustine A."/>
        </authorList>
    </citation>
    <scope>NUCLEOTIDE SEQUENCE</scope>
    <source>
        <tissue evidence="12">Leaf</tissue>
    </source>
</reference>
<evidence type="ECO:0000256" key="6">
    <source>
        <dbReference type="ARBA" id="ARBA00022787"/>
    </source>
</evidence>
<dbReference type="InterPro" id="IPR011990">
    <property type="entry name" value="TPR-like_helical_dom_sf"/>
</dbReference>
<dbReference type="Gene3D" id="1.25.40.10">
    <property type="entry name" value="Tetratricopeptide repeat domain"/>
    <property type="match status" value="1"/>
</dbReference>
<dbReference type="EMBL" id="GGEC01019962">
    <property type="protein sequence ID" value="MBX00446.1"/>
    <property type="molecule type" value="Transcribed_RNA"/>
</dbReference>
<feature type="chain" id="PRO_5015152334" evidence="11">
    <location>
        <begin position="32"/>
        <end position="103"/>
    </location>
</feature>
<feature type="signal peptide" evidence="11">
    <location>
        <begin position="1"/>
        <end position="31"/>
    </location>
</feature>
<evidence type="ECO:0000256" key="8">
    <source>
        <dbReference type="ARBA" id="ARBA00022989"/>
    </source>
</evidence>
<comment type="similarity">
    <text evidence="3">Belongs to the Tom20 family.</text>
</comment>
<evidence type="ECO:0000256" key="7">
    <source>
        <dbReference type="ARBA" id="ARBA00022927"/>
    </source>
</evidence>
<keyword evidence="11" id="KW-0732">Signal</keyword>
<sequence length="103" mass="11842">MVIRLLLFRIFTLKFKLILTVMESLLNFTDAISKLEEALLINPSKGNTLWVVGNAHTSYAFLTPDLMEAKGRFDKAAEYFQQAVDEVIISLSLRFRGNILFHY</sequence>
<evidence type="ECO:0000313" key="12">
    <source>
        <dbReference type="EMBL" id="MBX00446.1"/>
    </source>
</evidence>
<organism evidence="12">
    <name type="scientific">Rhizophora mucronata</name>
    <name type="common">Asiatic mangrove</name>
    <dbReference type="NCBI Taxonomy" id="61149"/>
    <lineage>
        <taxon>Eukaryota</taxon>
        <taxon>Viridiplantae</taxon>
        <taxon>Streptophyta</taxon>
        <taxon>Embryophyta</taxon>
        <taxon>Tracheophyta</taxon>
        <taxon>Spermatophyta</taxon>
        <taxon>Magnoliopsida</taxon>
        <taxon>eudicotyledons</taxon>
        <taxon>Gunneridae</taxon>
        <taxon>Pentapetalae</taxon>
        <taxon>rosids</taxon>
        <taxon>fabids</taxon>
        <taxon>Malpighiales</taxon>
        <taxon>Rhizophoraceae</taxon>
        <taxon>Rhizophora</taxon>
    </lineage>
</organism>
<evidence type="ECO:0000256" key="10">
    <source>
        <dbReference type="ARBA" id="ARBA00023136"/>
    </source>
</evidence>
<evidence type="ECO:0000256" key="5">
    <source>
        <dbReference type="ARBA" id="ARBA00022692"/>
    </source>
</evidence>
<dbReference type="AlphaFoldDB" id="A0A2P2K3Y5"/>
<dbReference type="GO" id="GO:0005742">
    <property type="term" value="C:mitochondrial outer membrane translocase complex"/>
    <property type="evidence" value="ECO:0007669"/>
    <property type="project" value="InterPro"/>
</dbReference>
<keyword evidence="9" id="KW-0496">Mitochondrion</keyword>
<keyword evidence="8" id="KW-1133">Transmembrane helix</keyword>
<evidence type="ECO:0000256" key="3">
    <source>
        <dbReference type="ARBA" id="ARBA00005792"/>
    </source>
</evidence>
<evidence type="ECO:0000256" key="4">
    <source>
        <dbReference type="ARBA" id="ARBA00022448"/>
    </source>
</evidence>
<dbReference type="PANTHER" id="PTHR32409">
    <property type="entry name" value="MITOCHONDRIAL IMPORT RECEPTOR SUBUNIT TOM20-1-RELATED"/>
    <property type="match status" value="1"/>
</dbReference>
<keyword evidence="7" id="KW-0653">Protein transport</keyword>
<dbReference type="InterPro" id="IPR010547">
    <property type="entry name" value="TOM20_imprt_rcpt"/>
</dbReference>
<evidence type="ECO:0000256" key="1">
    <source>
        <dbReference type="ARBA" id="ARBA00003450"/>
    </source>
</evidence>
<evidence type="ECO:0000256" key="9">
    <source>
        <dbReference type="ARBA" id="ARBA00023128"/>
    </source>
</evidence>
<keyword evidence="5" id="KW-0812">Transmembrane</keyword>
<dbReference type="GO" id="GO:0015031">
    <property type="term" value="P:protein transport"/>
    <property type="evidence" value="ECO:0007669"/>
    <property type="project" value="UniProtKB-KW"/>
</dbReference>
<dbReference type="PANTHER" id="PTHR32409:SF13">
    <property type="entry name" value="MITOCHONDRIAL IMPORT RECEPTOR SUBUNIT TOM20-2"/>
    <property type="match status" value="1"/>
</dbReference>
<evidence type="ECO:0000256" key="11">
    <source>
        <dbReference type="SAM" id="SignalP"/>
    </source>
</evidence>
<keyword evidence="10" id="KW-0472">Membrane</keyword>
<protein>
    <submittedName>
        <fullName evidence="12">Uncharacterized protein MANES_12G011900</fullName>
    </submittedName>
</protein>
<keyword evidence="6" id="KW-1000">Mitochondrion outer membrane</keyword>
<proteinExistence type="inferred from homology"/>
<comment type="function">
    <text evidence="1">Central component of the receptor complex responsible for the recognition and translocation of cytosolically synthesized mitochondrial preproteins. Together with TOM22 functions as the transit peptide receptor at the surface of the mitochondrion outer membrane and facilitates the movement of preproteins into the translocation pore.</text>
</comment>
<dbReference type="Pfam" id="PF06552">
    <property type="entry name" value="TOM20_plant"/>
    <property type="match status" value="1"/>
</dbReference>
<evidence type="ECO:0000256" key="2">
    <source>
        <dbReference type="ARBA" id="ARBA00004572"/>
    </source>
</evidence>
<comment type="subcellular location">
    <subcellularLocation>
        <location evidence="2">Mitochondrion outer membrane</location>
        <topology evidence="2">Single-pass membrane protein</topology>
    </subcellularLocation>
</comment>
<keyword evidence="4" id="KW-0813">Transport</keyword>
<name>A0A2P2K3Y5_RHIMU</name>